<evidence type="ECO:0000256" key="5">
    <source>
        <dbReference type="ARBA" id="ARBA00022741"/>
    </source>
</evidence>
<dbReference type="HAMAP" id="MF_00208">
    <property type="entry name" value="MurE"/>
    <property type="match status" value="1"/>
</dbReference>
<comment type="caution">
    <text evidence="14">The sequence shown here is derived from an EMBL/GenBank/DDBJ whole genome shotgun (WGS) entry which is preliminary data.</text>
</comment>
<evidence type="ECO:0000256" key="11">
    <source>
        <dbReference type="RuleBase" id="RU004135"/>
    </source>
</evidence>
<dbReference type="NCBIfam" id="TIGR01085">
    <property type="entry name" value="murE"/>
    <property type="match status" value="1"/>
</dbReference>
<dbReference type="EC" id="6.3.2.-" evidence="10"/>
<evidence type="ECO:0000256" key="2">
    <source>
        <dbReference type="ARBA" id="ARBA00005898"/>
    </source>
</evidence>
<dbReference type="GO" id="GO:0009252">
    <property type="term" value="P:peptidoglycan biosynthetic process"/>
    <property type="evidence" value="ECO:0007669"/>
    <property type="project" value="UniProtKB-UniRule"/>
</dbReference>
<feature type="binding site" evidence="10">
    <location>
        <position position="150"/>
    </location>
    <ligand>
        <name>UDP-N-acetyl-alpha-D-muramoyl-L-alanyl-D-glutamate</name>
        <dbReference type="ChEBI" id="CHEBI:83900"/>
    </ligand>
</feature>
<keyword evidence="5 10" id="KW-0547">Nucleotide-binding</keyword>
<dbReference type="GO" id="GO:0005737">
    <property type="term" value="C:cytoplasm"/>
    <property type="evidence" value="ECO:0007669"/>
    <property type="project" value="UniProtKB-SubCell"/>
</dbReference>
<dbReference type="GO" id="GO:0051301">
    <property type="term" value="P:cell division"/>
    <property type="evidence" value="ECO:0007669"/>
    <property type="project" value="UniProtKB-KW"/>
</dbReference>
<evidence type="ECO:0000259" key="13">
    <source>
        <dbReference type="Pfam" id="PF08245"/>
    </source>
</evidence>
<proteinExistence type="inferred from homology"/>
<evidence type="ECO:0000256" key="4">
    <source>
        <dbReference type="ARBA" id="ARBA00022598"/>
    </source>
</evidence>
<keyword evidence="4 10" id="KW-0436">Ligase</keyword>
<feature type="binding site" evidence="10">
    <location>
        <position position="184"/>
    </location>
    <ligand>
        <name>UDP-N-acetyl-alpha-D-muramoyl-L-alanyl-D-glutamate</name>
        <dbReference type="ChEBI" id="CHEBI:83900"/>
    </ligand>
</feature>
<feature type="binding site" evidence="10">
    <location>
        <position position="178"/>
    </location>
    <ligand>
        <name>UDP-N-acetyl-alpha-D-muramoyl-L-alanyl-D-glutamate</name>
        <dbReference type="ChEBI" id="CHEBI:83900"/>
    </ligand>
</feature>
<comment type="function">
    <text evidence="10">Catalyzes the addition of an amino acid to the nucleotide precursor UDP-N-acetylmuramoyl-L-alanyl-D-glutamate (UMAG) in the biosynthesis of bacterial cell-wall peptidoglycan.</text>
</comment>
<dbReference type="InterPro" id="IPR036615">
    <property type="entry name" value="Mur_ligase_C_dom_sf"/>
</dbReference>
<keyword evidence="8 10" id="KW-0573">Peptidoglycan synthesis</keyword>
<dbReference type="Gene3D" id="3.40.1390.10">
    <property type="entry name" value="MurE/MurF, N-terminal domain"/>
    <property type="match status" value="1"/>
</dbReference>
<evidence type="ECO:0000259" key="12">
    <source>
        <dbReference type="Pfam" id="PF02875"/>
    </source>
</evidence>
<dbReference type="Gene3D" id="3.40.1190.10">
    <property type="entry name" value="Mur-like, catalytic domain"/>
    <property type="match status" value="1"/>
</dbReference>
<dbReference type="InterPro" id="IPR035911">
    <property type="entry name" value="MurE/MurF_N"/>
</dbReference>
<dbReference type="PANTHER" id="PTHR23135">
    <property type="entry name" value="MUR LIGASE FAMILY MEMBER"/>
    <property type="match status" value="1"/>
</dbReference>
<comment type="PTM">
    <text evidence="10">Carboxylation is probably crucial for Mg(2+) binding and, consequently, for the gamma-phosphate positioning of ATP.</text>
</comment>
<feature type="binding site" evidence="10">
    <location>
        <begin position="109"/>
        <end position="115"/>
    </location>
    <ligand>
        <name>ATP</name>
        <dbReference type="ChEBI" id="CHEBI:30616"/>
    </ligand>
</feature>
<keyword evidence="10 11" id="KW-0132">Cell division</keyword>
<feature type="domain" description="Mur ligase C-terminal" evidence="12">
    <location>
        <begin position="334"/>
        <end position="458"/>
    </location>
</feature>
<evidence type="ECO:0000256" key="10">
    <source>
        <dbReference type="HAMAP-Rule" id="MF_00208"/>
    </source>
</evidence>
<evidence type="ECO:0000313" key="15">
    <source>
        <dbReference type="Proteomes" id="UP000674938"/>
    </source>
</evidence>
<dbReference type="Proteomes" id="UP000674938">
    <property type="component" value="Unassembled WGS sequence"/>
</dbReference>
<dbReference type="InterPro" id="IPR005761">
    <property type="entry name" value="UDP-N-AcMur-Glu-dNH2Pim_ligase"/>
</dbReference>
<evidence type="ECO:0000256" key="8">
    <source>
        <dbReference type="ARBA" id="ARBA00022984"/>
    </source>
</evidence>
<dbReference type="PANTHER" id="PTHR23135:SF4">
    <property type="entry name" value="UDP-N-ACETYLMURAMOYL-L-ALANYL-D-GLUTAMATE--2,6-DIAMINOPIMELATE LIGASE MURE HOMOLOG, CHLOROPLASTIC"/>
    <property type="match status" value="1"/>
</dbReference>
<evidence type="ECO:0000256" key="6">
    <source>
        <dbReference type="ARBA" id="ARBA00022840"/>
    </source>
</evidence>
<dbReference type="GO" id="GO:0004326">
    <property type="term" value="F:tetrahydrofolylpolyglutamate synthase activity"/>
    <property type="evidence" value="ECO:0007669"/>
    <property type="project" value="InterPro"/>
</dbReference>
<dbReference type="AlphaFoldDB" id="A0A940SY97"/>
<accession>A0A940SY97</accession>
<dbReference type="GO" id="GO:0008360">
    <property type="term" value="P:regulation of cell shape"/>
    <property type="evidence" value="ECO:0007669"/>
    <property type="project" value="UniProtKB-KW"/>
</dbReference>
<protein>
    <recommendedName>
        <fullName evidence="10">UDP-N-acetylmuramyl-tripeptide synthetase</fullName>
        <ecNumber evidence="10">6.3.2.-</ecNumber>
    </recommendedName>
    <alternativeName>
        <fullName evidence="10">UDP-MurNAc-tripeptide synthetase</fullName>
    </alternativeName>
</protein>
<dbReference type="PROSITE" id="PS01011">
    <property type="entry name" value="FOLYLPOLYGLU_SYNT_1"/>
    <property type="match status" value="1"/>
</dbReference>
<reference evidence="14" key="1">
    <citation type="submission" date="2020-12" db="EMBL/GenBank/DDBJ databases">
        <title>Vagococcus allomyrinae sp. nov. and Enterococcus lavae sp. nov., isolated from the larvae of Allomyrina dichotoma.</title>
        <authorList>
            <person name="Lee S.D."/>
        </authorList>
    </citation>
    <scope>NUCLEOTIDE SEQUENCE</scope>
    <source>
        <strain evidence="14">BWB3-3</strain>
    </source>
</reference>
<comment type="cofactor">
    <cofactor evidence="10">
        <name>Mg(2+)</name>
        <dbReference type="ChEBI" id="CHEBI:18420"/>
    </cofactor>
</comment>
<keyword evidence="9 10" id="KW-0961">Cell wall biogenesis/degradation</keyword>
<keyword evidence="10 11" id="KW-0131">Cell cycle</keyword>
<keyword evidence="3 10" id="KW-0963">Cytoplasm</keyword>
<dbReference type="Gene3D" id="3.90.190.20">
    <property type="entry name" value="Mur ligase, C-terminal domain"/>
    <property type="match status" value="1"/>
</dbReference>
<evidence type="ECO:0000256" key="1">
    <source>
        <dbReference type="ARBA" id="ARBA00004752"/>
    </source>
</evidence>
<comment type="similarity">
    <text evidence="2 10">Belongs to the MurCDEF family. MurE subfamily.</text>
</comment>
<feature type="binding site" evidence="10">
    <location>
        <position position="186"/>
    </location>
    <ligand>
        <name>UDP-N-acetyl-alpha-D-muramoyl-L-alanyl-D-glutamate</name>
        <dbReference type="ChEBI" id="CHEBI:83900"/>
    </ligand>
</feature>
<sequence>MKLQQLLANCLVKNDISLLKTVTITSITQYIEEVTTGSLFICIANSYYDGHEFIQKALRQGATAIVVDRLPQRPGPFILVTNTERALAQIASEYYGHPSREMRFIGVTGTNGKTTITILIDHILTYAGYHNGLIGTLYNRIDQQFLPAPNTTPHTVELQHLLWQMAAAGVTDCVMEVSSHGLKQDRVLGIDFQVAVFSNFSQDHLDFHTDMEDYYRSKTRLFSRLGNRFGSTPKMAVINIDDPVSSDLIAMTPTDILTYGCQGKGDLQALEISTSATGTSYTISLFDKHYLVNTPLIGDFNVYNALAAFGAAYAIGIAPEQIIQALTTINGVPGRFEIAATKNGITGIVDFAHTPDGLLTVLQTARNLTQHNLFCVMGCSGNRDISKRPIMAQIAVDHADHVFFTTNNPRKEEPQQIIRHMIDGLKATNYSLQENREKAIEDAFSLTQPGDIVLVAGMGPKSFYHQTLNLMVTDREVIQAITQTKTLSN</sequence>
<name>A0A940SY97_9ENTE</name>
<feature type="binding site" evidence="10">
    <location>
        <begin position="151"/>
        <end position="152"/>
    </location>
    <ligand>
        <name>UDP-N-acetyl-alpha-D-muramoyl-L-alanyl-D-glutamate</name>
        <dbReference type="ChEBI" id="CHEBI:83900"/>
    </ligand>
</feature>
<dbReference type="InterPro" id="IPR036565">
    <property type="entry name" value="Mur-like_cat_sf"/>
</dbReference>
<feature type="modified residue" description="N6-carboxylysine" evidence="10">
    <location>
        <position position="218"/>
    </location>
</feature>
<dbReference type="SUPFAM" id="SSF53623">
    <property type="entry name" value="MurD-like peptide ligases, catalytic domain"/>
    <property type="match status" value="1"/>
</dbReference>
<gene>
    <name evidence="10" type="primary">murE</name>
    <name evidence="14" type="ORF">I6N95_19295</name>
</gene>
<evidence type="ECO:0000256" key="9">
    <source>
        <dbReference type="ARBA" id="ARBA00023316"/>
    </source>
</evidence>
<feature type="domain" description="Mur ligase central" evidence="13">
    <location>
        <begin position="107"/>
        <end position="312"/>
    </location>
</feature>
<dbReference type="SUPFAM" id="SSF63418">
    <property type="entry name" value="MurE/MurF N-terminal domain"/>
    <property type="match status" value="1"/>
</dbReference>
<evidence type="ECO:0000256" key="7">
    <source>
        <dbReference type="ARBA" id="ARBA00022960"/>
    </source>
</evidence>
<organism evidence="14 15">
    <name type="scientific">Vagococcus allomyrinae</name>
    <dbReference type="NCBI Taxonomy" id="2794353"/>
    <lineage>
        <taxon>Bacteria</taxon>
        <taxon>Bacillati</taxon>
        <taxon>Bacillota</taxon>
        <taxon>Bacilli</taxon>
        <taxon>Lactobacillales</taxon>
        <taxon>Enterococcaceae</taxon>
        <taxon>Vagococcus</taxon>
    </lineage>
</organism>
<keyword evidence="6 10" id="KW-0067">ATP-binding</keyword>
<dbReference type="NCBIfam" id="NF001126">
    <property type="entry name" value="PRK00139.1-4"/>
    <property type="match status" value="1"/>
</dbReference>
<keyword evidence="10" id="KW-0460">Magnesium</keyword>
<dbReference type="SUPFAM" id="SSF53244">
    <property type="entry name" value="MurD-like peptide ligases, peptide-binding domain"/>
    <property type="match status" value="1"/>
</dbReference>
<dbReference type="EMBL" id="JAEEGA010000014">
    <property type="protein sequence ID" value="MBP1043168.1"/>
    <property type="molecule type" value="Genomic_DNA"/>
</dbReference>
<dbReference type="InterPro" id="IPR004101">
    <property type="entry name" value="Mur_ligase_C"/>
</dbReference>
<dbReference type="GO" id="GO:0000287">
    <property type="term" value="F:magnesium ion binding"/>
    <property type="evidence" value="ECO:0007669"/>
    <property type="project" value="UniProtKB-UniRule"/>
</dbReference>
<dbReference type="Pfam" id="PF08245">
    <property type="entry name" value="Mur_ligase_M"/>
    <property type="match status" value="1"/>
</dbReference>
<comment type="pathway">
    <text evidence="1 10 11">Cell wall biogenesis; peptidoglycan biosynthesis.</text>
</comment>
<evidence type="ECO:0000256" key="3">
    <source>
        <dbReference type="ARBA" id="ARBA00022490"/>
    </source>
</evidence>
<dbReference type="GO" id="GO:0005524">
    <property type="term" value="F:ATP binding"/>
    <property type="evidence" value="ECO:0007669"/>
    <property type="project" value="UniProtKB-UniRule"/>
</dbReference>
<evidence type="ECO:0000313" key="14">
    <source>
        <dbReference type="EMBL" id="MBP1043168.1"/>
    </source>
</evidence>
<dbReference type="InterPro" id="IPR018109">
    <property type="entry name" value="Folylpolyglutamate_synth_CS"/>
</dbReference>
<comment type="subcellular location">
    <subcellularLocation>
        <location evidence="10 11">Cytoplasm</location>
    </subcellularLocation>
</comment>
<keyword evidence="15" id="KW-1185">Reference proteome</keyword>
<dbReference type="GO" id="GO:0071555">
    <property type="term" value="P:cell wall organization"/>
    <property type="evidence" value="ECO:0007669"/>
    <property type="project" value="UniProtKB-KW"/>
</dbReference>
<dbReference type="InterPro" id="IPR013221">
    <property type="entry name" value="Mur_ligase_cen"/>
</dbReference>
<comment type="caution">
    <text evidence="10">Lacks conserved residue(s) required for the propagation of feature annotation.</text>
</comment>
<keyword evidence="7 10" id="KW-0133">Cell shape</keyword>
<dbReference type="RefSeq" id="WP_209530974.1">
    <property type="nucleotide sequence ID" value="NZ_JAEEGA010000014.1"/>
</dbReference>
<dbReference type="Pfam" id="PF02875">
    <property type="entry name" value="Mur_ligase_C"/>
    <property type="match status" value="1"/>
</dbReference>